<dbReference type="InterPro" id="IPR029052">
    <property type="entry name" value="Metallo-depent_PP-like"/>
</dbReference>
<comment type="similarity">
    <text evidence="2">Belongs to the Ap4A hydrolase family.</text>
</comment>
<dbReference type="Gene3D" id="3.60.21.10">
    <property type="match status" value="1"/>
</dbReference>
<protein>
    <recommendedName>
        <fullName evidence="3">bis(5'-nucleosyl)-tetraphosphatase (symmetrical)</fullName>
        <ecNumber evidence="3">3.6.1.41</ecNumber>
    </recommendedName>
    <alternativeName>
        <fullName evidence="6">Ap4A hydrolase</fullName>
    </alternativeName>
    <alternativeName>
        <fullName evidence="5">Diadenosine 5',5'''-P1,P4-tetraphosphate pyrophosphohydrolase</fullName>
    </alternativeName>
    <alternativeName>
        <fullName evidence="7">Diadenosine tetraphosphatase</fullName>
    </alternativeName>
</protein>
<evidence type="ECO:0000313" key="11">
    <source>
        <dbReference type="Proteomes" id="UP000472580"/>
    </source>
</evidence>
<evidence type="ECO:0000256" key="7">
    <source>
        <dbReference type="ARBA" id="ARBA00033210"/>
    </source>
</evidence>
<dbReference type="AlphaFoldDB" id="A0A6L6YFC9"/>
<feature type="domain" description="Calcineurin-like phosphoesterase" evidence="9">
    <location>
        <begin position="1"/>
        <end position="145"/>
    </location>
</feature>
<accession>A0A6L6YFC9</accession>
<evidence type="ECO:0000313" key="10">
    <source>
        <dbReference type="EMBL" id="MVX56296.1"/>
    </source>
</evidence>
<dbReference type="NCBIfam" id="NF001204">
    <property type="entry name" value="PRK00166.1"/>
    <property type="match status" value="1"/>
</dbReference>
<evidence type="ECO:0000256" key="1">
    <source>
        <dbReference type="ARBA" id="ARBA00003413"/>
    </source>
</evidence>
<dbReference type="Pfam" id="PF00149">
    <property type="entry name" value="Metallophos"/>
    <property type="match status" value="1"/>
</dbReference>
<evidence type="ECO:0000256" key="4">
    <source>
        <dbReference type="ARBA" id="ARBA00022801"/>
    </source>
</evidence>
<comment type="function">
    <text evidence="1">Hydrolyzes diadenosine 5',5'''-P1,P4-tetraphosphate to yield ADP.</text>
</comment>
<evidence type="ECO:0000256" key="6">
    <source>
        <dbReference type="ARBA" id="ARBA00032248"/>
    </source>
</evidence>
<sequence length="270" mass="30786">MKTFAIGDVHGCFDTLNLLLEKLPVQRRLIFIGDIINRGPKSLETIRAVMRMKNAECLLGNHELHFLAVCAGQRKLSPSDTLDPILQAPDLDEIIDWLRHRPMALYDKGFLCVHAAVHHSWSVKDCLKQASRVEEFLRSDKWEAEIGQIFGKQQWEKGLKGLDRLRAIVNVLTRTRYLNEDGTMDFSQKLSPGDTPAQFIPWFNYPGRKTEKDPIVFGHWSTLGETDCPNIYPLDTGCLWGGSLSAMKLSKHPIYIREKAPLYRSPKSEV</sequence>
<keyword evidence="11" id="KW-1185">Reference proteome</keyword>
<keyword evidence="4 10" id="KW-0378">Hydrolase</keyword>
<dbReference type="GO" id="GO:0008803">
    <property type="term" value="F:bis(5'-nucleosyl)-tetraphosphatase (symmetrical) activity"/>
    <property type="evidence" value="ECO:0007669"/>
    <property type="project" value="UniProtKB-EC"/>
</dbReference>
<organism evidence="10 11">
    <name type="scientific">Parasutterella muris</name>
    <dbReference type="NCBI Taxonomy" id="2565572"/>
    <lineage>
        <taxon>Bacteria</taxon>
        <taxon>Pseudomonadati</taxon>
        <taxon>Pseudomonadota</taxon>
        <taxon>Betaproteobacteria</taxon>
        <taxon>Burkholderiales</taxon>
        <taxon>Sutterellaceae</taxon>
        <taxon>Parasutterella</taxon>
    </lineage>
</organism>
<evidence type="ECO:0000256" key="3">
    <source>
        <dbReference type="ARBA" id="ARBA00012506"/>
    </source>
</evidence>
<gene>
    <name evidence="10" type="ORF">E5987_03630</name>
</gene>
<dbReference type="PANTHER" id="PTHR40942:SF4">
    <property type="entry name" value="CYTOCHROME C5"/>
    <property type="match status" value="1"/>
</dbReference>
<comment type="caution">
    <text evidence="10">The sequence shown here is derived from an EMBL/GenBank/DDBJ whole genome shotgun (WGS) entry which is preliminary data.</text>
</comment>
<reference evidence="10 11" key="1">
    <citation type="submission" date="2019-12" db="EMBL/GenBank/DDBJ databases">
        <title>Microbes associate with the intestines of laboratory mice.</title>
        <authorList>
            <person name="Navarre W."/>
            <person name="Wong E."/>
        </authorList>
    </citation>
    <scope>NUCLEOTIDE SEQUENCE [LARGE SCALE GENOMIC DNA]</scope>
    <source>
        <strain evidence="10 11">NM82_D38</strain>
    </source>
</reference>
<evidence type="ECO:0000259" key="9">
    <source>
        <dbReference type="Pfam" id="PF00149"/>
    </source>
</evidence>
<dbReference type="SUPFAM" id="SSF56300">
    <property type="entry name" value="Metallo-dependent phosphatases"/>
    <property type="match status" value="1"/>
</dbReference>
<dbReference type="NCBIfam" id="TIGR00668">
    <property type="entry name" value="apaH"/>
    <property type="match status" value="1"/>
</dbReference>
<dbReference type="Proteomes" id="UP000472580">
    <property type="component" value="Unassembled WGS sequence"/>
</dbReference>
<dbReference type="EMBL" id="WSRP01000008">
    <property type="protein sequence ID" value="MVX56296.1"/>
    <property type="molecule type" value="Genomic_DNA"/>
</dbReference>
<name>A0A6L6YFC9_9BURK</name>
<proteinExistence type="inferred from homology"/>
<evidence type="ECO:0000256" key="5">
    <source>
        <dbReference type="ARBA" id="ARBA00031248"/>
    </source>
</evidence>
<dbReference type="PIRSF" id="PIRSF000903">
    <property type="entry name" value="B5n-ttraPtase_sm"/>
    <property type="match status" value="1"/>
</dbReference>
<dbReference type="RefSeq" id="WP_160334731.1">
    <property type="nucleotide sequence ID" value="NZ_CALPCR010000004.1"/>
</dbReference>
<dbReference type="InterPro" id="IPR004843">
    <property type="entry name" value="Calcineurin-like_PHP"/>
</dbReference>
<dbReference type="EC" id="3.6.1.41" evidence="3"/>
<evidence type="ECO:0000256" key="8">
    <source>
        <dbReference type="ARBA" id="ARBA00049417"/>
    </source>
</evidence>
<evidence type="ECO:0000256" key="2">
    <source>
        <dbReference type="ARBA" id="ARBA00005419"/>
    </source>
</evidence>
<dbReference type="OrthoDB" id="9807890at2"/>
<dbReference type="InterPro" id="IPR004617">
    <property type="entry name" value="ApaH"/>
</dbReference>
<comment type="catalytic activity">
    <reaction evidence="8">
        <text>P(1),P(4)-bis(5'-adenosyl) tetraphosphate + H2O = 2 ADP + 2 H(+)</text>
        <dbReference type="Rhea" id="RHEA:24252"/>
        <dbReference type="ChEBI" id="CHEBI:15377"/>
        <dbReference type="ChEBI" id="CHEBI:15378"/>
        <dbReference type="ChEBI" id="CHEBI:58141"/>
        <dbReference type="ChEBI" id="CHEBI:456216"/>
        <dbReference type="EC" id="3.6.1.41"/>
    </reaction>
</comment>
<dbReference type="PANTHER" id="PTHR40942">
    <property type="match status" value="1"/>
</dbReference>